<gene>
    <name evidence="1" type="ORF">NPIL_609781</name>
</gene>
<reference evidence="1" key="1">
    <citation type="submission" date="2020-08" db="EMBL/GenBank/DDBJ databases">
        <title>Multicomponent nature underlies the extraordinary mechanical properties of spider dragline silk.</title>
        <authorList>
            <person name="Kono N."/>
            <person name="Nakamura H."/>
            <person name="Mori M."/>
            <person name="Yoshida Y."/>
            <person name="Ohtoshi R."/>
            <person name="Malay A.D."/>
            <person name="Moran D.A.P."/>
            <person name="Tomita M."/>
            <person name="Numata K."/>
            <person name="Arakawa K."/>
        </authorList>
    </citation>
    <scope>NUCLEOTIDE SEQUENCE</scope>
</reference>
<accession>A0A8X6ISK0</accession>
<evidence type="ECO:0000313" key="1">
    <source>
        <dbReference type="EMBL" id="GFS55954.1"/>
    </source>
</evidence>
<dbReference type="Proteomes" id="UP000887013">
    <property type="component" value="Unassembled WGS sequence"/>
</dbReference>
<protein>
    <submittedName>
        <fullName evidence="1">Uncharacterized protein</fullName>
    </submittedName>
</protein>
<evidence type="ECO:0000313" key="2">
    <source>
        <dbReference type="Proteomes" id="UP000887013"/>
    </source>
</evidence>
<keyword evidence="2" id="KW-1185">Reference proteome</keyword>
<dbReference type="EMBL" id="BMAW01092621">
    <property type="protein sequence ID" value="GFS55954.1"/>
    <property type="molecule type" value="Genomic_DNA"/>
</dbReference>
<comment type="caution">
    <text evidence="1">The sequence shown here is derived from an EMBL/GenBank/DDBJ whole genome shotgun (WGS) entry which is preliminary data.</text>
</comment>
<name>A0A8X6ISK0_NEPPI</name>
<sequence>MDLQTAVADTDWILHFDSNVEREQQFSRTSAHSCPVLLANTGFVLRKKPCSDPGSVVNLAMIFRKAKKSDQYPKLLNQEKR</sequence>
<proteinExistence type="predicted"/>
<dbReference type="AlphaFoldDB" id="A0A8X6ISK0"/>
<organism evidence="1 2">
    <name type="scientific">Nephila pilipes</name>
    <name type="common">Giant wood spider</name>
    <name type="synonym">Nephila maculata</name>
    <dbReference type="NCBI Taxonomy" id="299642"/>
    <lineage>
        <taxon>Eukaryota</taxon>
        <taxon>Metazoa</taxon>
        <taxon>Ecdysozoa</taxon>
        <taxon>Arthropoda</taxon>
        <taxon>Chelicerata</taxon>
        <taxon>Arachnida</taxon>
        <taxon>Araneae</taxon>
        <taxon>Araneomorphae</taxon>
        <taxon>Entelegynae</taxon>
        <taxon>Araneoidea</taxon>
        <taxon>Nephilidae</taxon>
        <taxon>Nephila</taxon>
    </lineage>
</organism>